<dbReference type="PROSITE" id="PS50943">
    <property type="entry name" value="HTH_CROC1"/>
    <property type="match status" value="1"/>
</dbReference>
<dbReference type="PANTHER" id="PTHR46797">
    <property type="entry name" value="HTH-TYPE TRANSCRIPTIONAL REGULATOR"/>
    <property type="match status" value="1"/>
</dbReference>
<dbReference type="GO" id="GO:0003677">
    <property type="term" value="F:DNA binding"/>
    <property type="evidence" value="ECO:0007669"/>
    <property type="project" value="UniProtKB-KW"/>
</dbReference>
<feature type="domain" description="HTH cro/C1-type" evidence="2">
    <location>
        <begin position="9"/>
        <end position="64"/>
    </location>
</feature>
<proteinExistence type="predicted"/>
<evidence type="ECO:0000313" key="3">
    <source>
        <dbReference type="EMBL" id="TCT08966.1"/>
    </source>
</evidence>
<evidence type="ECO:0000313" key="4">
    <source>
        <dbReference type="Proteomes" id="UP000295525"/>
    </source>
</evidence>
<dbReference type="EMBL" id="SMAJ01000004">
    <property type="protein sequence ID" value="TCT08966.1"/>
    <property type="molecule type" value="Genomic_DNA"/>
</dbReference>
<dbReference type="Pfam" id="PF13560">
    <property type="entry name" value="HTH_31"/>
    <property type="match status" value="1"/>
</dbReference>
<keyword evidence="4" id="KW-1185">Reference proteome</keyword>
<dbReference type="CDD" id="cd00093">
    <property type="entry name" value="HTH_XRE"/>
    <property type="match status" value="1"/>
</dbReference>
<protein>
    <submittedName>
        <fullName evidence="3">Transcriptional regulator with XRE-family HTH domain</fullName>
    </submittedName>
</protein>
<dbReference type="GO" id="GO:0005829">
    <property type="term" value="C:cytosol"/>
    <property type="evidence" value="ECO:0007669"/>
    <property type="project" value="TreeGrafter"/>
</dbReference>
<dbReference type="RefSeq" id="WP_132581060.1">
    <property type="nucleotide sequence ID" value="NZ_SMAJ01000004.1"/>
</dbReference>
<dbReference type="PANTHER" id="PTHR46797:SF1">
    <property type="entry name" value="METHYLPHOSPHONATE SYNTHASE"/>
    <property type="match status" value="1"/>
</dbReference>
<gene>
    <name evidence="3" type="ORF">EDC26_104126</name>
</gene>
<dbReference type="AlphaFoldDB" id="A0A4R3M7F2"/>
<dbReference type="Gene3D" id="1.10.260.40">
    <property type="entry name" value="lambda repressor-like DNA-binding domains"/>
    <property type="match status" value="1"/>
</dbReference>
<sequence>MATRLGEKLRELRKERGLTLEKLADLAGLSKSYLWELENRESQRPSAEKLTALADALGVAATYFLEEDVRAPEERHLDEAFFRGYQKLEPEAKEQLRKILSTFKKSSQ</sequence>
<evidence type="ECO:0000256" key="1">
    <source>
        <dbReference type="ARBA" id="ARBA00023125"/>
    </source>
</evidence>
<dbReference type="OrthoDB" id="73827at2"/>
<reference evidence="3 4" key="1">
    <citation type="submission" date="2019-03" db="EMBL/GenBank/DDBJ databases">
        <title>Genomic Encyclopedia of Type Strains, Phase IV (KMG-IV): sequencing the most valuable type-strain genomes for metagenomic binning, comparative biology and taxonomic classification.</title>
        <authorList>
            <person name="Goeker M."/>
        </authorList>
    </citation>
    <scope>NUCLEOTIDE SEQUENCE [LARGE SCALE GENOMIC DNA]</scope>
    <source>
        <strain evidence="3 4">DSM 24591</strain>
    </source>
</reference>
<keyword evidence="1" id="KW-0238">DNA-binding</keyword>
<accession>A0A4R3M7F2</accession>
<comment type="caution">
    <text evidence="3">The sequence shown here is derived from an EMBL/GenBank/DDBJ whole genome shotgun (WGS) entry which is preliminary data.</text>
</comment>
<name>A0A4R3M7F2_9BURK</name>
<dbReference type="InterPro" id="IPR001387">
    <property type="entry name" value="Cro/C1-type_HTH"/>
</dbReference>
<dbReference type="SUPFAM" id="SSF47413">
    <property type="entry name" value="lambda repressor-like DNA-binding domains"/>
    <property type="match status" value="1"/>
</dbReference>
<organism evidence="3 4">
    <name type="scientific">Paralcaligenes ureilyticus</name>
    <dbReference type="NCBI Taxonomy" id="627131"/>
    <lineage>
        <taxon>Bacteria</taxon>
        <taxon>Pseudomonadati</taxon>
        <taxon>Pseudomonadota</taxon>
        <taxon>Betaproteobacteria</taxon>
        <taxon>Burkholderiales</taxon>
        <taxon>Alcaligenaceae</taxon>
        <taxon>Paralcaligenes</taxon>
    </lineage>
</organism>
<dbReference type="InterPro" id="IPR010982">
    <property type="entry name" value="Lambda_DNA-bd_dom_sf"/>
</dbReference>
<dbReference type="GO" id="GO:0003700">
    <property type="term" value="F:DNA-binding transcription factor activity"/>
    <property type="evidence" value="ECO:0007669"/>
    <property type="project" value="TreeGrafter"/>
</dbReference>
<dbReference type="Proteomes" id="UP000295525">
    <property type="component" value="Unassembled WGS sequence"/>
</dbReference>
<dbReference type="InterPro" id="IPR050807">
    <property type="entry name" value="TransReg_Diox_bact_type"/>
</dbReference>
<evidence type="ECO:0000259" key="2">
    <source>
        <dbReference type="PROSITE" id="PS50943"/>
    </source>
</evidence>
<dbReference type="SMART" id="SM00530">
    <property type="entry name" value="HTH_XRE"/>
    <property type="match status" value="1"/>
</dbReference>